<feature type="region of interest" description="Disordered" evidence="1">
    <location>
        <begin position="97"/>
        <end position="120"/>
    </location>
</feature>
<sequence length="399" mass="43998">MRNTAAVSSWTAAPAATLASGSRAISRAHPNVPTRSSGQTLAATSVLPAGLPKAPVAAFVNRRAKVSPETLSTRLAALDAQARALRHTAQRRVASTSLPTPPVVTRPRTAPAKTAPLASGNAEIPRPTLVVPRVRKYVKTAPAAPTVAPRQVNTQQSVLSSTGTRKPIPRSKAVHAAASRQSRLPRPVSVRKETKDQPPAKAKSVRPTSAVLPATRQEKTPQQPSVADRKPVTTSERPPKSWRDRPSGSKLFYHKECEHHGRIVALHYQRDKYRTEAWYDNSTKERIPPHWQCQSRSIKCTPTDDNAQVIRTIRSKVVRRIDHLEAVGKSNWIDCESWKGTSQECQSQRVQLEACKIMRDRMVVPDTPPPAAEPGRPVRKMYLRLAEINANFDRNYPPV</sequence>
<feature type="region of interest" description="Disordered" evidence="1">
    <location>
        <begin position="1"/>
        <end position="38"/>
    </location>
</feature>
<dbReference type="OrthoDB" id="10626275at2759"/>
<feature type="compositionally biased region" description="Polar residues" evidence="1">
    <location>
        <begin position="151"/>
        <end position="164"/>
    </location>
</feature>
<accession>A0A2K1QYN7</accession>
<dbReference type="Proteomes" id="UP000243797">
    <property type="component" value="Unassembled WGS sequence"/>
</dbReference>
<feature type="compositionally biased region" description="Basic and acidic residues" evidence="1">
    <location>
        <begin position="227"/>
        <end position="248"/>
    </location>
</feature>
<evidence type="ECO:0000313" key="2">
    <source>
        <dbReference type="EMBL" id="PNS20176.1"/>
    </source>
</evidence>
<dbReference type="EMBL" id="NKHZ01000025">
    <property type="protein sequence ID" value="PNS20176.1"/>
    <property type="molecule type" value="Genomic_DNA"/>
</dbReference>
<dbReference type="AlphaFoldDB" id="A0A2K1QYN7"/>
<keyword evidence="3" id="KW-1185">Reference proteome</keyword>
<name>A0A2K1QYN7_9PEZI</name>
<evidence type="ECO:0000313" key="3">
    <source>
        <dbReference type="Proteomes" id="UP000243797"/>
    </source>
</evidence>
<reference evidence="2 3" key="1">
    <citation type="submission" date="2017-06" db="EMBL/GenBank/DDBJ databases">
        <title>Draft genome sequence of a variant of Elsinoe murrayae.</title>
        <authorList>
            <person name="Cheng Q."/>
        </authorList>
    </citation>
    <scope>NUCLEOTIDE SEQUENCE [LARGE SCALE GENOMIC DNA]</scope>
    <source>
        <strain evidence="2 3">CQ-2017a</strain>
    </source>
</reference>
<protein>
    <submittedName>
        <fullName evidence="2">Uncharacterized protein</fullName>
    </submittedName>
</protein>
<feature type="region of interest" description="Disordered" evidence="1">
    <location>
        <begin position="142"/>
        <end position="248"/>
    </location>
</feature>
<feature type="compositionally biased region" description="Low complexity" evidence="1">
    <location>
        <begin position="1"/>
        <end position="17"/>
    </location>
</feature>
<proteinExistence type="predicted"/>
<dbReference type="InParanoid" id="A0A2K1QYN7"/>
<evidence type="ECO:0000256" key="1">
    <source>
        <dbReference type="SAM" id="MobiDB-lite"/>
    </source>
</evidence>
<comment type="caution">
    <text evidence="2">The sequence shown here is derived from an EMBL/GenBank/DDBJ whole genome shotgun (WGS) entry which is preliminary data.</text>
</comment>
<gene>
    <name evidence="2" type="ORF">CAC42_5626</name>
</gene>
<organism evidence="2 3">
    <name type="scientific">Sphaceloma murrayae</name>
    <dbReference type="NCBI Taxonomy" id="2082308"/>
    <lineage>
        <taxon>Eukaryota</taxon>
        <taxon>Fungi</taxon>
        <taxon>Dikarya</taxon>
        <taxon>Ascomycota</taxon>
        <taxon>Pezizomycotina</taxon>
        <taxon>Dothideomycetes</taxon>
        <taxon>Dothideomycetidae</taxon>
        <taxon>Myriangiales</taxon>
        <taxon>Elsinoaceae</taxon>
        <taxon>Sphaceloma</taxon>
    </lineage>
</organism>